<dbReference type="eggNOG" id="COG1309">
    <property type="taxonomic scope" value="Bacteria"/>
</dbReference>
<dbReference type="KEGG" id="dvm:DvMF_3038"/>
<organism evidence="6">
    <name type="scientific">Nitratidesulfovibrio vulgaris (strain DSM 19637 / Miyazaki F)</name>
    <name type="common">Desulfovibrio vulgaris</name>
    <dbReference type="NCBI Taxonomy" id="883"/>
    <lineage>
        <taxon>Bacteria</taxon>
        <taxon>Pseudomonadati</taxon>
        <taxon>Thermodesulfobacteriota</taxon>
        <taxon>Desulfovibrionia</taxon>
        <taxon>Desulfovibrionales</taxon>
        <taxon>Desulfovibrionaceae</taxon>
        <taxon>Nitratidesulfovibrio</taxon>
    </lineage>
</organism>
<keyword evidence="1" id="KW-0805">Transcription regulation</keyword>
<evidence type="ECO:0000256" key="1">
    <source>
        <dbReference type="ARBA" id="ARBA00023015"/>
    </source>
</evidence>
<protein>
    <submittedName>
        <fullName evidence="6">Transcriptional regulator, TetR family</fullName>
    </submittedName>
</protein>
<dbReference type="HOGENOM" id="CLU_069356_28_1_7"/>
<keyword evidence="2 4" id="KW-0238">DNA-binding</keyword>
<evidence type="ECO:0000259" key="5">
    <source>
        <dbReference type="PROSITE" id="PS50977"/>
    </source>
</evidence>
<evidence type="ECO:0000256" key="4">
    <source>
        <dbReference type="PROSITE-ProRule" id="PRU00335"/>
    </source>
</evidence>
<evidence type="ECO:0000313" key="6">
    <source>
        <dbReference type="EMBL" id="ACL09975.1"/>
    </source>
</evidence>
<reference evidence="6" key="1">
    <citation type="submission" date="2008-10" db="EMBL/GenBank/DDBJ databases">
        <title>Complete sequence of Desulfovibrio vulgaris str. 'Miyazaki F'.</title>
        <authorList>
            <person name="Lucas S."/>
            <person name="Copeland A."/>
            <person name="Lapidus A."/>
            <person name="Glavina del Rio T."/>
            <person name="Dalin E."/>
            <person name="Tice H."/>
            <person name="Bruce D."/>
            <person name="Goodwin L."/>
            <person name="Pitluck S."/>
            <person name="Sims D."/>
            <person name="Brettin T."/>
            <person name="Detter J.C."/>
            <person name="Han C."/>
            <person name="Larimer F."/>
            <person name="Land M."/>
            <person name="Hauser L."/>
            <person name="Kyrpides N."/>
            <person name="Mikhailova N."/>
            <person name="Hazen T.C."/>
            <person name="Richardson P."/>
        </authorList>
    </citation>
    <scope>NUCLEOTIDE SEQUENCE</scope>
    <source>
        <strain evidence="6">Miyazaki F</strain>
    </source>
</reference>
<dbReference type="AlphaFoldDB" id="B8DJ98"/>
<feature type="domain" description="HTH tetR-type" evidence="5">
    <location>
        <begin position="3"/>
        <end position="63"/>
    </location>
</feature>
<dbReference type="STRING" id="883.DvMF_3038"/>
<dbReference type="PANTHER" id="PTHR47506:SF6">
    <property type="entry name" value="HTH-TYPE TRANSCRIPTIONAL REPRESSOR NEMR"/>
    <property type="match status" value="1"/>
</dbReference>
<accession>B8DJ98</accession>
<dbReference type="Pfam" id="PF00440">
    <property type="entry name" value="TetR_N"/>
    <property type="match status" value="1"/>
</dbReference>
<dbReference type="GO" id="GO:0003677">
    <property type="term" value="F:DNA binding"/>
    <property type="evidence" value="ECO:0007669"/>
    <property type="project" value="UniProtKB-UniRule"/>
</dbReference>
<dbReference type="Pfam" id="PF16925">
    <property type="entry name" value="TetR_C_13"/>
    <property type="match status" value="1"/>
</dbReference>
<dbReference type="InterPro" id="IPR009057">
    <property type="entry name" value="Homeodomain-like_sf"/>
</dbReference>
<dbReference type="PANTHER" id="PTHR47506">
    <property type="entry name" value="TRANSCRIPTIONAL REGULATORY PROTEIN"/>
    <property type="match status" value="1"/>
</dbReference>
<feature type="DNA-binding region" description="H-T-H motif" evidence="4">
    <location>
        <begin position="26"/>
        <end position="45"/>
    </location>
</feature>
<dbReference type="InterPro" id="IPR011075">
    <property type="entry name" value="TetR_C"/>
</dbReference>
<dbReference type="EMBL" id="CP001197">
    <property type="protein sequence ID" value="ACL09975.1"/>
    <property type="molecule type" value="Genomic_DNA"/>
</dbReference>
<dbReference type="InterPro" id="IPR001647">
    <property type="entry name" value="HTH_TetR"/>
</dbReference>
<dbReference type="SUPFAM" id="SSF46689">
    <property type="entry name" value="Homeodomain-like"/>
    <property type="match status" value="1"/>
</dbReference>
<dbReference type="OrthoDB" id="9793734at2"/>
<name>B8DJ98_NITV9</name>
<dbReference type="InterPro" id="IPR036271">
    <property type="entry name" value="Tet_transcr_reg_TetR-rel_C_sf"/>
</dbReference>
<dbReference type="PRINTS" id="PR00455">
    <property type="entry name" value="HTHTETR"/>
</dbReference>
<sequence length="209" mass="23675">MKRDARRAILDAGAELVHRKGFNNTGIKEILDLAQVPKGSFYFYFPSKEEFGLALIDHYREVRTPALVQVLRDAETPPLDRLRRFFELARQRYQEWGFERGCPFGNLAQEMCDLSPAICEKLREVLGGLSRAMGDILHEAAARGELAPGLEPYETAAFIMDAWEGAVMRMKAEKNVQPLLRLEHMVFARLLTDTRSAAPSQPDQPSQPD</sequence>
<dbReference type="SUPFAM" id="SSF48498">
    <property type="entry name" value="Tetracyclin repressor-like, C-terminal domain"/>
    <property type="match status" value="1"/>
</dbReference>
<evidence type="ECO:0000256" key="3">
    <source>
        <dbReference type="ARBA" id="ARBA00023163"/>
    </source>
</evidence>
<evidence type="ECO:0000256" key="2">
    <source>
        <dbReference type="ARBA" id="ARBA00023125"/>
    </source>
</evidence>
<dbReference type="Gene3D" id="1.10.357.10">
    <property type="entry name" value="Tetracycline Repressor, domain 2"/>
    <property type="match status" value="1"/>
</dbReference>
<proteinExistence type="predicted"/>
<keyword evidence="3" id="KW-0804">Transcription</keyword>
<dbReference type="PROSITE" id="PS50977">
    <property type="entry name" value="HTH_TETR_2"/>
    <property type="match status" value="1"/>
</dbReference>
<gene>
    <name evidence="6" type="ordered locus">DvMF_3038</name>
</gene>